<name>A0ABW5ILT6_9BACT</name>
<comment type="caution">
    <text evidence="1">The sequence shown here is derived from an EMBL/GenBank/DDBJ whole genome shotgun (WGS) entry which is preliminary data.</text>
</comment>
<dbReference type="Pfam" id="PF20113">
    <property type="entry name" value="DUF6503"/>
    <property type="match status" value="1"/>
</dbReference>
<evidence type="ECO:0000313" key="2">
    <source>
        <dbReference type="Proteomes" id="UP001597544"/>
    </source>
</evidence>
<dbReference type="Proteomes" id="UP001597544">
    <property type="component" value="Unassembled WGS sequence"/>
</dbReference>
<gene>
    <name evidence="1" type="ORF">ACFSRY_10920</name>
</gene>
<organism evidence="1 2">
    <name type="scientific">Pontibacter locisalis</name>
    <dbReference type="NCBI Taxonomy" id="1719035"/>
    <lineage>
        <taxon>Bacteria</taxon>
        <taxon>Pseudomonadati</taxon>
        <taxon>Bacteroidota</taxon>
        <taxon>Cytophagia</taxon>
        <taxon>Cytophagales</taxon>
        <taxon>Hymenobacteraceae</taxon>
        <taxon>Pontibacter</taxon>
    </lineage>
</organism>
<keyword evidence="2" id="KW-1185">Reference proteome</keyword>
<dbReference type="PROSITE" id="PS51257">
    <property type="entry name" value="PROKAR_LIPOPROTEIN"/>
    <property type="match status" value="1"/>
</dbReference>
<proteinExistence type="predicted"/>
<dbReference type="EMBL" id="JBHULU010000015">
    <property type="protein sequence ID" value="MFD2514380.1"/>
    <property type="molecule type" value="Genomic_DNA"/>
</dbReference>
<dbReference type="RefSeq" id="WP_377506855.1">
    <property type="nucleotide sequence ID" value="NZ_JBHULU010000015.1"/>
</dbReference>
<reference evidence="2" key="1">
    <citation type="journal article" date="2019" name="Int. J. Syst. Evol. Microbiol.">
        <title>The Global Catalogue of Microorganisms (GCM) 10K type strain sequencing project: providing services to taxonomists for standard genome sequencing and annotation.</title>
        <authorList>
            <consortium name="The Broad Institute Genomics Platform"/>
            <consortium name="The Broad Institute Genome Sequencing Center for Infectious Disease"/>
            <person name="Wu L."/>
            <person name="Ma J."/>
        </authorList>
    </citation>
    <scope>NUCLEOTIDE SEQUENCE [LARGE SCALE GENOMIC DNA]</scope>
    <source>
        <strain evidence="2">KCTC 42498</strain>
    </source>
</reference>
<dbReference type="InterPro" id="IPR045444">
    <property type="entry name" value="DUF6503"/>
</dbReference>
<protein>
    <submittedName>
        <fullName evidence="1">DUF6503 family protein</fullName>
    </submittedName>
</protein>
<accession>A0ABW5ILT6</accession>
<sequence>MKLTQNFLALFLIVLSALFIFACKQKEKPDAQKVVDAAIAAHGGANLDQSVVSFRLRDKHYRALRDNGAFIYSRTFTDDSTGQRVYDVLSNSEFKRTMNDVEVELPQERKDAFTSSVNSVIYFAMLPYFLNDAAVQKEYIGEASIKGEPYHKIKITFAQEGGGEDHEDEYIYWIHQKRNTMDYLAYSYKEEDGIGTRFREAVNPREIGGIRFQDYINYTSNEDLPIEQYDKAFEAGKLEKVSDINLEEIKVGELPKN</sequence>
<evidence type="ECO:0000313" key="1">
    <source>
        <dbReference type="EMBL" id="MFD2514380.1"/>
    </source>
</evidence>